<dbReference type="PROSITE" id="PS51078">
    <property type="entry name" value="ICLR_ED"/>
    <property type="match status" value="1"/>
</dbReference>
<dbReference type="PROSITE" id="PS51077">
    <property type="entry name" value="HTH_ICLR"/>
    <property type="match status" value="1"/>
</dbReference>
<dbReference type="AlphaFoldDB" id="A0A3B0S3B9"/>
<dbReference type="Gene3D" id="3.30.450.40">
    <property type="match status" value="1"/>
</dbReference>
<organism evidence="6">
    <name type="scientific">hydrothermal vent metagenome</name>
    <dbReference type="NCBI Taxonomy" id="652676"/>
    <lineage>
        <taxon>unclassified sequences</taxon>
        <taxon>metagenomes</taxon>
        <taxon>ecological metagenomes</taxon>
    </lineage>
</organism>
<dbReference type="Gene3D" id="1.10.10.10">
    <property type="entry name" value="Winged helix-like DNA-binding domain superfamily/Winged helix DNA-binding domain"/>
    <property type="match status" value="1"/>
</dbReference>
<dbReference type="GO" id="GO:0003700">
    <property type="term" value="F:DNA-binding transcription factor activity"/>
    <property type="evidence" value="ECO:0007669"/>
    <property type="project" value="TreeGrafter"/>
</dbReference>
<dbReference type="Pfam" id="PF09339">
    <property type="entry name" value="HTH_IclR"/>
    <property type="match status" value="1"/>
</dbReference>
<name>A0A3B0S3B9_9ZZZZ</name>
<dbReference type="InterPro" id="IPR036390">
    <property type="entry name" value="WH_DNA-bd_sf"/>
</dbReference>
<dbReference type="InterPro" id="IPR050707">
    <property type="entry name" value="HTH_MetabolicPath_Reg"/>
</dbReference>
<keyword evidence="3" id="KW-0804">Transcription</keyword>
<dbReference type="EMBL" id="UOED01000126">
    <property type="protein sequence ID" value="VAV98302.1"/>
    <property type="molecule type" value="Genomic_DNA"/>
</dbReference>
<accession>A0A3B0S3B9</accession>
<sequence length="240" mass="25480">MASVTKAFTILTCVSGAGGSGLPFAEIVRQTDLPKASTHRLLKEMVEVGALTFDIPTKCYRCGLLLARLGAGVIGTYDIRSRVRPYLEALQKASGQVATLGILNGAEGVYIDKVETSDFGIRLHSEIGKAFPLHATAMGKVLLAFDDEAVFSNKLTAYTDKTITSRAQLKTICKEIRKQGFAIDNEEITRGLVCIAAPVYGADGKCAGAISCTSPTYILDDNSVDAIKSAVIKQAAKASI</sequence>
<evidence type="ECO:0000259" key="4">
    <source>
        <dbReference type="PROSITE" id="PS51077"/>
    </source>
</evidence>
<dbReference type="InterPro" id="IPR036388">
    <property type="entry name" value="WH-like_DNA-bd_sf"/>
</dbReference>
<dbReference type="GO" id="GO:0003677">
    <property type="term" value="F:DNA binding"/>
    <property type="evidence" value="ECO:0007669"/>
    <property type="project" value="UniProtKB-KW"/>
</dbReference>
<evidence type="ECO:0000256" key="3">
    <source>
        <dbReference type="ARBA" id="ARBA00023163"/>
    </source>
</evidence>
<feature type="domain" description="IclR-ED" evidence="5">
    <location>
        <begin position="65"/>
        <end position="240"/>
    </location>
</feature>
<dbReference type="SUPFAM" id="SSF46785">
    <property type="entry name" value="Winged helix' DNA-binding domain"/>
    <property type="match status" value="1"/>
</dbReference>
<keyword evidence="1" id="KW-0805">Transcription regulation</keyword>
<evidence type="ECO:0000313" key="6">
    <source>
        <dbReference type="EMBL" id="VAV98302.1"/>
    </source>
</evidence>
<dbReference type="InterPro" id="IPR014757">
    <property type="entry name" value="Tscrpt_reg_IclR_C"/>
</dbReference>
<dbReference type="Pfam" id="PF01614">
    <property type="entry name" value="IclR_C"/>
    <property type="match status" value="1"/>
</dbReference>
<dbReference type="PANTHER" id="PTHR30136:SF24">
    <property type="entry name" value="HTH-TYPE TRANSCRIPTIONAL REPRESSOR ALLR"/>
    <property type="match status" value="1"/>
</dbReference>
<proteinExistence type="predicted"/>
<protein>
    <submittedName>
        <fullName evidence="6">Transcriptional regulator, IclR family</fullName>
    </submittedName>
</protein>
<dbReference type="SMART" id="SM00346">
    <property type="entry name" value="HTH_ICLR"/>
    <property type="match status" value="1"/>
</dbReference>
<feature type="domain" description="HTH iclR-type" evidence="4">
    <location>
        <begin position="1"/>
        <end position="64"/>
    </location>
</feature>
<reference evidence="6" key="1">
    <citation type="submission" date="2018-06" db="EMBL/GenBank/DDBJ databases">
        <authorList>
            <person name="Zhirakovskaya E."/>
        </authorList>
    </citation>
    <scope>NUCLEOTIDE SEQUENCE</scope>
</reference>
<evidence type="ECO:0000256" key="2">
    <source>
        <dbReference type="ARBA" id="ARBA00023125"/>
    </source>
</evidence>
<dbReference type="GO" id="GO:0045892">
    <property type="term" value="P:negative regulation of DNA-templated transcription"/>
    <property type="evidence" value="ECO:0007669"/>
    <property type="project" value="TreeGrafter"/>
</dbReference>
<dbReference type="SUPFAM" id="SSF55781">
    <property type="entry name" value="GAF domain-like"/>
    <property type="match status" value="1"/>
</dbReference>
<dbReference type="InterPro" id="IPR029016">
    <property type="entry name" value="GAF-like_dom_sf"/>
</dbReference>
<evidence type="ECO:0000256" key="1">
    <source>
        <dbReference type="ARBA" id="ARBA00023015"/>
    </source>
</evidence>
<gene>
    <name evidence="6" type="ORF">MNBD_ALPHA02-935</name>
</gene>
<dbReference type="InterPro" id="IPR005471">
    <property type="entry name" value="Tscrpt_reg_IclR_N"/>
</dbReference>
<evidence type="ECO:0000259" key="5">
    <source>
        <dbReference type="PROSITE" id="PS51078"/>
    </source>
</evidence>
<keyword evidence="2" id="KW-0238">DNA-binding</keyword>
<dbReference type="PANTHER" id="PTHR30136">
    <property type="entry name" value="HELIX-TURN-HELIX TRANSCRIPTIONAL REGULATOR, ICLR FAMILY"/>
    <property type="match status" value="1"/>
</dbReference>